<gene>
    <name evidence="1" type="primary">mobC</name>
    <name evidence="1" type="ORF">D3Z39_01295</name>
</gene>
<sequence length="133" mass="14929">MNGKKSTFCSLQSPSTVVVGKKRVRNTLLHVWLSPDERAKIQERMADVGIRNLSAYVRKMALNGYVLHVDLAPVKDIVSLQRRCANNLNQIAVRENINGGVYPDEIKALQKDYADLWGPLSELLERLSEVVAL</sequence>
<name>A0A845RID3_9FIRM</name>
<evidence type="ECO:0000313" key="1">
    <source>
        <dbReference type="EMBL" id="NBI77522.1"/>
    </source>
</evidence>
<reference evidence="1 2" key="1">
    <citation type="submission" date="2018-08" db="EMBL/GenBank/DDBJ databases">
        <title>Murine metabolic-syndrome-specific gut microbial biobank.</title>
        <authorList>
            <person name="Liu C."/>
        </authorList>
    </citation>
    <scope>NUCLEOTIDE SEQUENCE [LARGE SCALE GENOMIC DNA]</scope>
    <source>
        <strain evidence="1 2">X69</strain>
    </source>
</reference>
<proteinExistence type="predicted"/>
<dbReference type="AlphaFoldDB" id="A0A845RID3"/>
<evidence type="ECO:0000313" key="2">
    <source>
        <dbReference type="Proteomes" id="UP000446348"/>
    </source>
</evidence>
<organism evidence="1 2">
    <name type="scientific">Anaerotruncus colihominis</name>
    <dbReference type="NCBI Taxonomy" id="169435"/>
    <lineage>
        <taxon>Bacteria</taxon>
        <taxon>Bacillati</taxon>
        <taxon>Bacillota</taxon>
        <taxon>Clostridia</taxon>
        <taxon>Eubacteriales</taxon>
        <taxon>Oscillospiraceae</taxon>
        <taxon>Anaerotruncus</taxon>
    </lineage>
</organism>
<dbReference type="OrthoDB" id="9804743at2"/>
<dbReference type="Pfam" id="PF21983">
    <property type="entry name" value="NikA-like"/>
    <property type="match status" value="1"/>
</dbReference>
<accession>A0A845RID3</accession>
<dbReference type="EMBL" id="QXWZ01000002">
    <property type="protein sequence ID" value="NBI77522.1"/>
    <property type="molecule type" value="Genomic_DNA"/>
</dbReference>
<dbReference type="Proteomes" id="UP000446348">
    <property type="component" value="Unassembled WGS sequence"/>
</dbReference>
<dbReference type="RefSeq" id="WP_160208270.1">
    <property type="nucleotide sequence ID" value="NZ_QXWZ01000002.1"/>
</dbReference>
<comment type="caution">
    <text evidence="1">The sequence shown here is derived from an EMBL/GenBank/DDBJ whole genome shotgun (WGS) entry which is preliminary data.</text>
</comment>
<dbReference type="InterPro" id="IPR053842">
    <property type="entry name" value="NikA-like"/>
</dbReference>
<protein>
    <submittedName>
        <fullName evidence="1">Plasmid mobilization relaxosome protein MobC</fullName>
    </submittedName>
</protein>